<gene>
    <name evidence="1" type="ORF">Sradi_5830100</name>
</gene>
<dbReference type="PANTHER" id="PTHR48475">
    <property type="entry name" value="RIBONUCLEASE H"/>
    <property type="match status" value="1"/>
</dbReference>
<name>A0AAW2KQS1_SESRA</name>
<organism evidence="1">
    <name type="scientific">Sesamum radiatum</name>
    <name type="common">Black benniseed</name>
    <dbReference type="NCBI Taxonomy" id="300843"/>
    <lineage>
        <taxon>Eukaryota</taxon>
        <taxon>Viridiplantae</taxon>
        <taxon>Streptophyta</taxon>
        <taxon>Embryophyta</taxon>
        <taxon>Tracheophyta</taxon>
        <taxon>Spermatophyta</taxon>
        <taxon>Magnoliopsida</taxon>
        <taxon>eudicotyledons</taxon>
        <taxon>Gunneridae</taxon>
        <taxon>Pentapetalae</taxon>
        <taxon>asterids</taxon>
        <taxon>lamiids</taxon>
        <taxon>Lamiales</taxon>
        <taxon>Pedaliaceae</taxon>
        <taxon>Sesamum</taxon>
    </lineage>
</organism>
<proteinExistence type="predicted"/>
<sequence length="111" mass="12434">MADEAGAGHLAAYSNSKQENIKADCLSKLASSLDDCRTKHIIIQYLPELRAHLAVQAISSSKDWRTPVVKWLEEGSLPNNRWEAARLKTQASRFLLQGGILYKKSYTHPLL</sequence>
<accession>A0AAW2KQS1</accession>
<comment type="caution">
    <text evidence="1">The sequence shown here is derived from an EMBL/GenBank/DDBJ whole genome shotgun (WGS) entry which is preliminary data.</text>
</comment>
<dbReference type="PANTHER" id="PTHR48475:SF2">
    <property type="entry name" value="RIBONUCLEASE H"/>
    <property type="match status" value="1"/>
</dbReference>
<reference evidence="1" key="2">
    <citation type="journal article" date="2024" name="Plant">
        <title>Genomic evolution and insights into agronomic trait innovations of Sesamum species.</title>
        <authorList>
            <person name="Miao H."/>
            <person name="Wang L."/>
            <person name="Qu L."/>
            <person name="Liu H."/>
            <person name="Sun Y."/>
            <person name="Le M."/>
            <person name="Wang Q."/>
            <person name="Wei S."/>
            <person name="Zheng Y."/>
            <person name="Lin W."/>
            <person name="Duan Y."/>
            <person name="Cao H."/>
            <person name="Xiong S."/>
            <person name="Wang X."/>
            <person name="Wei L."/>
            <person name="Li C."/>
            <person name="Ma Q."/>
            <person name="Ju M."/>
            <person name="Zhao R."/>
            <person name="Li G."/>
            <person name="Mu C."/>
            <person name="Tian Q."/>
            <person name="Mei H."/>
            <person name="Zhang T."/>
            <person name="Gao T."/>
            <person name="Zhang H."/>
        </authorList>
    </citation>
    <scope>NUCLEOTIDE SEQUENCE</scope>
    <source>
        <strain evidence="1">G02</strain>
    </source>
</reference>
<dbReference type="EMBL" id="JACGWJ010000027">
    <property type="protein sequence ID" value="KAL0308878.1"/>
    <property type="molecule type" value="Genomic_DNA"/>
</dbReference>
<reference evidence="1" key="1">
    <citation type="submission" date="2020-06" db="EMBL/GenBank/DDBJ databases">
        <authorList>
            <person name="Li T."/>
            <person name="Hu X."/>
            <person name="Zhang T."/>
            <person name="Song X."/>
            <person name="Zhang H."/>
            <person name="Dai N."/>
            <person name="Sheng W."/>
            <person name="Hou X."/>
            <person name="Wei L."/>
        </authorList>
    </citation>
    <scope>NUCLEOTIDE SEQUENCE</scope>
    <source>
        <strain evidence="1">G02</strain>
        <tissue evidence="1">Leaf</tissue>
    </source>
</reference>
<dbReference type="AlphaFoldDB" id="A0AAW2KQS1"/>
<evidence type="ECO:0000313" key="1">
    <source>
        <dbReference type="EMBL" id="KAL0308878.1"/>
    </source>
</evidence>
<protein>
    <submittedName>
        <fullName evidence="1">Uncharacterized protein</fullName>
    </submittedName>
</protein>